<organism evidence="3 4">
    <name type="scientific">Coregonus suidteri</name>
    <dbReference type="NCBI Taxonomy" id="861788"/>
    <lineage>
        <taxon>Eukaryota</taxon>
        <taxon>Metazoa</taxon>
        <taxon>Chordata</taxon>
        <taxon>Craniata</taxon>
        <taxon>Vertebrata</taxon>
        <taxon>Euteleostomi</taxon>
        <taxon>Actinopterygii</taxon>
        <taxon>Neopterygii</taxon>
        <taxon>Teleostei</taxon>
        <taxon>Protacanthopterygii</taxon>
        <taxon>Salmoniformes</taxon>
        <taxon>Salmonidae</taxon>
        <taxon>Coregoninae</taxon>
        <taxon>Coregonus</taxon>
    </lineage>
</organism>
<protein>
    <submittedName>
        <fullName evidence="3">Uncharacterized protein</fullName>
    </submittedName>
</protein>
<keyword evidence="1" id="KW-0472">Membrane</keyword>
<keyword evidence="1" id="KW-0812">Transmembrane</keyword>
<proteinExistence type="predicted"/>
<feature type="chain" id="PRO_5042884209" evidence="2">
    <location>
        <begin position="25"/>
        <end position="203"/>
    </location>
</feature>
<evidence type="ECO:0000256" key="2">
    <source>
        <dbReference type="SAM" id="SignalP"/>
    </source>
</evidence>
<reference evidence="3 4" key="1">
    <citation type="submission" date="2021-04" db="EMBL/GenBank/DDBJ databases">
        <authorList>
            <person name="De Guttry C."/>
            <person name="Zahm M."/>
            <person name="Klopp C."/>
            <person name="Cabau C."/>
            <person name="Louis A."/>
            <person name="Berthelot C."/>
            <person name="Parey E."/>
            <person name="Roest Crollius H."/>
            <person name="Montfort J."/>
            <person name="Robinson-Rechavi M."/>
            <person name="Bucao C."/>
            <person name="Bouchez O."/>
            <person name="Gislard M."/>
            <person name="Lluch J."/>
            <person name="Milhes M."/>
            <person name="Lampietro C."/>
            <person name="Lopez Roques C."/>
            <person name="Donnadieu C."/>
            <person name="Braasch I."/>
            <person name="Desvignes T."/>
            <person name="Postlethwait J."/>
            <person name="Bobe J."/>
            <person name="Wedekind C."/>
            <person name="Guiguen Y."/>
        </authorList>
    </citation>
    <scope>NUCLEOTIDE SEQUENCE [LARGE SCALE GENOMIC DNA]</scope>
    <source>
        <strain evidence="3">Cs_M1</strain>
        <tissue evidence="3">Blood</tissue>
    </source>
</reference>
<evidence type="ECO:0000313" key="3">
    <source>
        <dbReference type="EMBL" id="KAK6322226.1"/>
    </source>
</evidence>
<dbReference type="EMBL" id="JAGTTL010000005">
    <property type="protein sequence ID" value="KAK6322226.1"/>
    <property type="molecule type" value="Genomic_DNA"/>
</dbReference>
<feature type="signal peptide" evidence="2">
    <location>
        <begin position="1"/>
        <end position="24"/>
    </location>
</feature>
<sequence>MRRRNVSFRWRKLCVLIVCGGAHGTGDWRCPVRERQVEVARVRVAQKVSYAEAVKRVVEEDGYRVRDPERIPVSRQRLIEIDGKNMCFSKVGFLAFIAMVFNCTAEIGIARFAGGVEWWCSVLPDLWTGVGLDVVNSGMGCFFVLVLFYFIGLIVGRLICPFPQLYCTVSGPCVAQLVEHGACNARVVGSFPTGRQYENVCTH</sequence>
<comment type="caution">
    <text evidence="3">The sequence shown here is derived from an EMBL/GenBank/DDBJ whole genome shotgun (WGS) entry which is preliminary data.</text>
</comment>
<name>A0AAN8MBE0_9TELE</name>
<keyword evidence="2" id="KW-0732">Signal</keyword>
<evidence type="ECO:0000256" key="1">
    <source>
        <dbReference type="SAM" id="Phobius"/>
    </source>
</evidence>
<keyword evidence="1" id="KW-1133">Transmembrane helix</keyword>
<dbReference type="Proteomes" id="UP001356427">
    <property type="component" value="Unassembled WGS sequence"/>
</dbReference>
<dbReference type="AlphaFoldDB" id="A0AAN8MBE0"/>
<gene>
    <name evidence="3" type="ORF">J4Q44_G00070180</name>
</gene>
<feature type="transmembrane region" description="Helical" evidence="1">
    <location>
        <begin position="134"/>
        <end position="155"/>
    </location>
</feature>
<accession>A0AAN8MBE0</accession>
<keyword evidence="4" id="KW-1185">Reference proteome</keyword>
<evidence type="ECO:0000313" key="4">
    <source>
        <dbReference type="Proteomes" id="UP001356427"/>
    </source>
</evidence>
<feature type="transmembrane region" description="Helical" evidence="1">
    <location>
        <begin position="91"/>
        <end position="114"/>
    </location>
</feature>